<dbReference type="SUPFAM" id="SSF63520">
    <property type="entry name" value="PTS-regulatory domain, PRD"/>
    <property type="match status" value="1"/>
</dbReference>
<name>A0A161Y1F4_9BACI</name>
<evidence type="ECO:0000259" key="1">
    <source>
        <dbReference type="PROSITE" id="PS51372"/>
    </source>
</evidence>
<dbReference type="Pfam" id="PF00874">
    <property type="entry name" value="PRD"/>
    <property type="match status" value="1"/>
</dbReference>
<dbReference type="EMBL" id="LWBR01000048">
    <property type="protein sequence ID" value="KZN95442.1"/>
    <property type="molecule type" value="Genomic_DNA"/>
</dbReference>
<accession>A0A161Y1F4</accession>
<dbReference type="RefSeq" id="WP_063388787.1">
    <property type="nucleotide sequence ID" value="NZ_LVHY01000107.1"/>
</dbReference>
<organism evidence="2 3">
    <name type="scientific">Aeribacillus pallidus</name>
    <dbReference type="NCBI Taxonomy" id="33936"/>
    <lineage>
        <taxon>Bacteria</taxon>
        <taxon>Bacillati</taxon>
        <taxon>Bacillota</taxon>
        <taxon>Bacilli</taxon>
        <taxon>Bacillales</taxon>
        <taxon>Bacillaceae</taxon>
        <taxon>Aeribacillus</taxon>
    </lineage>
</organism>
<protein>
    <submittedName>
        <fullName evidence="2">PRD domain-containing protein</fullName>
    </submittedName>
</protein>
<evidence type="ECO:0000313" key="3">
    <source>
        <dbReference type="Proteomes" id="UP000076476"/>
    </source>
</evidence>
<comment type="caution">
    <text evidence="2">The sequence shown here is derived from an EMBL/GenBank/DDBJ whole genome shotgun (WGS) entry which is preliminary data.</text>
</comment>
<dbReference type="GO" id="GO:0006355">
    <property type="term" value="P:regulation of DNA-templated transcription"/>
    <property type="evidence" value="ECO:0007669"/>
    <property type="project" value="InterPro"/>
</dbReference>
<dbReference type="Gene3D" id="1.10.1790.10">
    <property type="entry name" value="PRD domain"/>
    <property type="match status" value="1"/>
</dbReference>
<dbReference type="Proteomes" id="UP000076476">
    <property type="component" value="Unassembled WGS sequence"/>
</dbReference>
<sequence length="121" mass="14167">MNSIQVKEKLTILLTSSVITQKAFHVTLNTFDYLSKKFKKEVIDNSEMFWTHMSMALTRMERGECEDGPSNTIMNEVNETPYKEDIEEIINHINSLVGQELPEGERVYFYLHLHRVIESNK</sequence>
<reference evidence="2 3" key="1">
    <citation type="submission" date="2016-04" db="EMBL/GenBank/DDBJ databases">
        <title>Draft genome sequence of Aeribacillus pallidus 8m3 from petroleum reservoir.</title>
        <authorList>
            <person name="Poltaraus A.B."/>
            <person name="Nazina T.N."/>
            <person name="Tourova T.P."/>
            <person name="Malakho S.M."/>
            <person name="Korshunova A.V."/>
            <person name="Sokolova D.S."/>
        </authorList>
    </citation>
    <scope>NUCLEOTIDE SEQUENCE [LARGE SCALE GENOMIC DNA]</scope>
    <source>
        <strain evidence="2 3">8m3</strain>
    </source>
</reference>
<keyword evidence="3" id="KW-1185">Reference proteome</keyword>
<evidence type="ECO:0000313" key="2">
    <source>
        <dbReference type="EMBL" id="KZN95442.1"/>
    </source>
</evidence>
<gene>
    <name evidence="2" type="ORF">AZI98_13435</name>
</gene>
<accession>A0A163Z6T9</accession>
<dbReference type="OrthoDB" id="3192572at2"/>
<feature type="domain" description="PRD" evidence="1">
    <location>
        <begin position="18"/>
        <end position="121"/>
    </location>
</feature>
<dbReference type="STRING" id="33936.AZI98_13435"/>
<dbReference type="PROSITE" id="PS51372">
    <property type="entry name" value="PRD_2"/>
    <property type="match status" value="1"/>
</dbReference>
<dbReference type="AlphaFoldDB" id="A0A161Y1F4"/>
<proteinExistence type="predicted"/>
<dbReference type="InterPro" id="IPR036634">
    <property type="entry name" value="PRD_sf"/>
</dbReference>
<dbReference type="InterPro" id="IPR011608">
    <property type="entry name" value="PRD"/>
</dbReference>